<accession>A0AAD4SP87</accession>
<organism evidence="7 8">
    <name type="scientific">Papaver atlanticum</name>
    <dbReference type="NCBI Taxonomy" id="357466"/>
    <lineage>
        <taxon>Eukaryota</taxon>
        <taxon>Viridiplantae</taxon>
        <taxon>Streptophyta</taxon>
        <taxon>Embryophyta</taxon>
        <taxon>Tracheophyta</taxon>
        <taxon>Spermatophyta</taxon>
        <taxon>Magnoliopsida</taxon>
        <taxon>Ranunculales</taxon>
        <taxon>Papaveraceae</taxon>
        <taxon>Papaveroideae</taxon>
        <taxon>Papaver</taxon>
    </lineage>
</organism>
<feature type="domain" description="BHLH" evidence="6">
    <location>
        <begin position="197"/>
        <end position="246"/>
    </location>
</feature>
<dbReference type="InterPro" id="IPR044273">
    <property type="entry name" value="PIF3-like"/>
</dbReference>
<dbReference type="PROSITE" id="PS50888">
    <property type="entry name" value="BHLH"/>
    <property type="match status" value="1"/>
</dbReference>
<proteinExistence type="predicted"/>
<sequence>MYEPCSSSSSTTTSLACPVLESDEISLFVQHLFHSSSSSTITCTSSSSSSIKQMPLSAQFAKSFQEDQQNRSCLTNHLPDHNHHNHDIHSDFRLRNDSSNLFLSSSSAAGSVYFPSSSSEIIKDSTTTTTVISDTVGVNRDFDQKDSDAVNVSVKRRKFPVDNIDLDDYDCESEEGLEGSEGPSKTVPSRSSSKRSRAAEVHNLSEKRRRSRINEKMKALQNLIPNSNKTDKASMLDEAIEYLKQLQLQVQMLSMRNGLSLHPLYLPGVLQPPQMTQMRNMSFGEGNALPQHMNIGTGTHPVSQEAQNPFGLSNQSTALHQPMVLPNMTNIALPTTSFGLDSSLIQLHHGQFQLSTASEEIYREDVPLPQQLHKSISTRNASASVPFDLRSSIVENTDTVESSVVRENRPQAMLPKDAANDQNFIQHMHNIHTRSLMDDDGKTKTVDF</sequence>
<dbReference type="GO" id="GO:0005634">
    <property type="term" value="C:nucleus"/>
    <property type="evidence" value="ECO:0007669"/>
    <property type="project" value="UniProtKB-SubCell"/>
</dbReference>
<dbReference type="Pfam" id="PF00010">
    <property type="entry name" value="HLH"/>
    <property type="match status" value="1"/>
</dbReference>
<dbReference type="SUPFAM" id="SSF47459">
    <property type="entry name" value="HLH, helix-loop-helix DNA-binding domain"/>
    <property type="match status" value="1"/>
</dbReference>
<evidence type="ECO:0000313" key="7">
    <source>
        <dbReference type="EMBL" id="KAI3915996.1"/>
    </source>
</evidence>
<dbReference type="Gene3D" id="4.10.280.10">
    <property type="entry name" value="Helix-loop-helix DNA-binding domain"/>
    <property type="match status" value="1"/>
</dbReference>
<dbReference type="InterPro" id="IPR011598">
    <property type="entry name" value="bHLH_dom"/>
</dbReference>
<keyword evidence="4" id="KW-0539">Nucleus</keyword>
<name>A0AAD4SP87_9MAGN</name>
<evidence type="ECO:0000313" key="8">
    <source>
        <dbReference type="Proteomes" id="UP001202328"/>
    </source>
</evidence>
<dbReference type="Proteomes" id="UP001202328">
    <property type="component" value="Unassembled WGS sequence"/>
</dbReference>
<keyword evidence="8" id="KW-1185">Reference proteome</keyword>
<gene>
    <name evidence="7" type="ORF">MKW98_004437</name>
</gene>
<dbReference type="SMART" id="SM00353">
    <property type="entry name" value="HLH"/>
    <property type="match status" value="1"/>
</dbReference>
<keyword evidence="3" id="KW-0804">Transcription</keyword>
<evidence type="ECO:0000256" key="3">
    <source>
        <dbReference type="ARBA" id="ARBA00023163"/>
    </source>
</evidence>
<evidence type="ECO:0000256" key="2">
    <source>
        <dbReference type="ARBA" id="ARBA00023015"/>
    </source>
</evidence>
<comment type="caution">
    <text evidence="7">The sequence shown here is derived from an EMBL/GenBank/DDBJ whole genome shotgun (WGS) entry which is preliminary data.</text>
</comment>
<evidence type="ECO:0000256" key="4">
    <source>
        <dbReference type="ARBA" id="ARBA00023242"/>
    </source>
</evidence>
<feature type="compositionally biased region" description="Basic and acidic residues" evidence="5">
    <location>
        <begin position="197"/>
        <end position="212"/>
    </location>
</feature>
<evidence type="ECO:0000256" key="1">
    <source>
        <dbReference type="ARBA" id="ARBA00004123"/>
    </source>
</evidence>
<dbReference type="AlphaFoldDB" id="A0AAD4SP87"/>
<protein>
    <recommendedName>
        <fullName evidence="6">BHLH domain-containing protein</fullName>
    </recommendedName>
</protein>
<dbReference type="CDD" id="cd11445">
    <property type="entry name" value="bHLH_AtPIF_like"/>
    <property type="match status" value="1"/>
</dbReference>
<dbReference type="EMBL" id="JAJJMB010009125">
    <property type="protein sequence ID" value="KAI3915996.1"/>
    <property type="molecule type" value="Genomic_DNA"/>
</dbReference>
<keyword evidence="2" id="KW-0805">Transcription regulation</keyword>
<dbReference type="FunFam" id="4.10.280.10:FF:000004">
    <property type="entry name" value="Basic helix-loop-helix transcription factor"/>
    <property type="match status" value="1"/>
</dbReference>
<dbReference type="PANTHER" id="PTHR46807:SF1">
    <property type="entry name" value="TRANSCRIPTION FACTOR PIF3"/>
    <property type="match status" value="1"/>
</dbReference>
<dbReference type="GO" id="GO:0046983">
    <property type="term" value="F:protein dimerization activity"/>
    <property type="evidence" value="ECO:0007669"/>
    <property type="project" value="InterPro"/>
</dbReference>
<evidence type="ECO:0000259" key="6">
    <source>
        <dbReference type="PROSITE" id="PS50888"/>
    </source>
</evidence>
<dbReference type="GO" id="GO:0003700">
    <property type="term" value="F:DNA-binding transcription factor activity"/>
    <property type="evidence" value="ECO:0007669"/>
    <property type="project" value="InterPro"/>
</dbReference>
<dbReference type="InterPro" id="IPR036638">
    <property type="entry name" value="HLH_DNA-bd_sf"/>
</dbReference>
<dbReference type="InterPro" id="IPR047265">
    <property type="entry name" value="PIF1-like_bHLH"/>
</dbReference>
<comment type="subcellular location">
    <subcellularLocation>
        <location evidence="1">Nucleus</location>
    </subcellularLocation>
</comment>
<feature type="region of interest" description="Disordered" evidence="5">
    <location>
        <begin position="171"/>
        <end position="212"/>
    </location>
</feature>
<dbReference type="PANTHER" id="PTHR46807">
    <property type="entry name" value="TRANSCRIPTION FACTOR PIF3"/>
    <property type="match status" value="1"/>
</dbReference>
<evidence type="ECO:0000256" key="5">
    <source>
        <dbReference type="SAM" id="MobiDB-lite"/>
    </source>
</evidence>
<reference evidence="7" key="1">
    <citation type="submission" date="2022-04" db="EMBL/GenBank/DDBJ databases">
        <title>A functionally conserved STORR gene fusion in Papaver species that diverged 16.8 million years ago.</title>
        <authorList>
            <person name="Catania T."/>
        </authorList>
    </citation>
    <scope>NUCLEOTIDE SEQUENCE</scope>
    <source>
        <strain evidence="7">S-188037</strain>
    </source>
</reference>